<dbReference type="SUPFAM" id="SSF47413">
    <property type="entry name" value="lambda repressor-like DNA-binding domains"/>
    <property type="match status" value="1"/>
</dbReference>
<protein>
    <submittedName>
        <fullName evidence="1">Helix-turn-helix domain-containing protein</fullName>
    </submittedName>
</protein>
<organism evidence="1 2">
    <name type="scientific">Sphingosinicella xenopeptidilytica</name>
    <dbReference type="NCBI Taxonomy" id="364098"/>
    <lineage>
        <taxon>Bacteria</taxon>
        <taxon>Pseudomonadati</taxon>
        <taxon>Pseudomonadota</taxon>
        <taxon>Alphaproteobacteria</taxon>
        <taxon>Sphingomonadales</taxon>
        <taxon>Sphingosinicellaceae</taxon>
        <taxon>Sphingosinicella</taxon>
    </lineage>
</organism>
<comment type="caution">
    <text evidence="1">The sequence shown here is derived from an EMBL/GenBank/DDBJ whole genome shotgun (WGS) entry which is preliminary data.</text>
</comment>
<name>A0ABW3C7H6_SPHXN</name>
<dbReference type="InterPro" id="IPR010982">
    <property type="entry name" value="Lambda_DNA-bd_dom_sf"/>
</dbReference>
<dbReference type="InterPro" id="IPR001387">
    <property type="entry name" value="Cro/C1-type_HTH"/>
</dbReference>
<evidence type="ECO:0000313" key="2">
    <source>
        <dbReference type="Proteomes" id="UP001597124"/>
    </source>
</evidence>
<reference evidence="2" key="1">
    <citation type="journal article" date="2019" name="Int. J. Syst. Evol. Microbiol.">
        <title>The Global Catalogue of Microorganisms (GCM) 10K type strain sequencing project: providing services to taxonomists for standard genome sequencing and annotation.</title>
        <authorList>
            <consortium name="The Broad Institute Genomics Platform"/>
            <consortium name="The Broad Institute Genome Sequencing Center for Infectious Disease"/>
            <person name="Wu L."/>
            <person name="Ma J."/>
        </authorList>
    </citation>
    <scope>NUCLEOTIDE SEQUENCE [LARGE SCALE GENOMIC DNA]</scope>
    <source>
        <strain evidence="2">CCUG 52537</strain>
    </source>
</reference>
<dbReference type="CDD" id="cd00093">
    <property type="entry name" value="HTH_XRE"/>
    <property type="match status" value="1"/>
</dbReference>
<proteinExistence type="predicted"/>
<dbReference type="RefSeq" id="WP_381494787.1">
    <property type="nucleotide sequence ID" value="NZ_JBHTIK010000015.1"/>
</dbReference>
<dbReference type="EMBL" id="JBHTIK010000015">
    <property type="protein sequence ID" value="MFD0850466.1"/>
    <property type="molecule type" value="Genomic_DNA"/>
</dbReference>
<gene>
    <name evidence="1" type="ORF">ACFQ00_19205</name>
</gene>
<sequence length="131" mass="14646">MTYNYDAALFAERNRNRVYDVVIQALEKAALEKGLTRAQIAVKIGRKPSQITTWLSGPSNWTLDTLSDLLFATEAEMDYTVVPFAARPKSNRFHPAGETHRPEAEFYLLSESSPTVGGSAEAKVLEWERAP</sequence>
<keyword evidence="2" id="KW-1185">Reference proteome</keyword>
<accession>A0ABW3C7H6</accession>
<dbReference type="Proteomes" id="UP001597124">
    <property type="component" value="Unassembled WGS sequence"/>
</dbReference>
<evidence type="ECO:0000313" key="1">
    <source>
        <dbReference type="EMBL" id="MFD0850466.1"/>
    </source>
</evidence>
<dbReference type="Gene3D" id="1.10.260.40">
    <property type="entry name" value="lambda repressor-like DNA-binding domains"/>
    <property type="match status" value="1"/>
</dbReference>